<dbReference type="SUPFAM" id="SSF56436">
    <property type="entry name" value="C-type lectin-like"/>
    <property type="match status" value="1"/>
</dbReference>
<feature type="domain" description="C-type lectin" evidence="2">
    <location>
        <begin position="28"/>
        <end position="155"/>
    </location>
</feature>
<dbReference type="Pfam" id="PF00059">
    <property type="entry name" value="Lectin_C"/>
    <property type="match status" value="1"/>
</dbReference>
<dbReference type="AlphaFoldDB" id="A0A6J2U4F9"/>
<evidence type="ECO:0000313" key="3">
    <source>
        <dbReference type="Proteomes" id="UP000504634"/>
    </source>
</evidence>
<dbReference type="OrthoDB" id="7357196at2759"/>
<feature type="chain" id="PRO_5026700159" evidence="1">
    <location>
        <begin position="20"/>
        <end position="198"/>
    </location>
</feature>
<dbReference type="GeneID" id="115630740"/>
<dbReference type="InterPro" id="IPR050111">
    <property type="entry name" value="C-type_lectin/snaclec_domain"/>
</dbReference>
<dbReference type="Gene3D" id="3.10.100.10">
    <property type="entry name" value="Mannose-Binding Protein A, subunit A"/>
    <property type="match status" value="1"/>
</dbReference>
<dbReference type="RefSeq" id="XP_030383254.1">
    <property type="nucleotide sequence ID" value="XM_030527394.1"/>
</dbReference>
<sequence length="198" mass="22800">MKVTLSILSIIILLSTALAKCPSKFTQIGNKCYYVFNRETDWLRAERKCRQLNAHLVVFEDQQEVELLTSYLNDKNLTSTQLLWHESLWMGITDLDKTRNFIVEHTNQPMSYTMWGPGEPNYSIQQCVVAAKATPADKLLYHTFRCEEHANVVCEHPILGSRDRLKEVPISLKLSELPYYCAAIQRSCGKNFQKLDAL</sequence>
<accession>A0A6J2U4F9</accession>
<organism evidence="3 4">
    <name type="scientific">Drosophila lebanonensis</name>
    <name type="common">Fruit fly</name>
    <name type="synonym">Scaptodrosophila lebanonensis</name>
    <dbReference type="NCBI Taxonomy" id="7225"/>
    <lineage>
        <taxon>Eukaryota</taxon>
        <taxon>Metazoa</taxon>
        <taxon>Ecdysozoa</taxon>
        <taxon>Arthropoda</taxon>
        <taxon>Hexapoda</taxon>
        <taxon>Insecta</taxon>
        <taxon>Pterygota</taxon>
        <taxon>Neoptera</taxon>
        <taxon>Endopterygota</taxon>
        <taxon>Diptera</taxon>
        <taxon>Brachycera</taxon>
        <taxon>Muscomorpha</taxon>
        <taxon>Ephydroidea</taxon>
        <taxon>Drosophilidae</taxon>
        <taxon>Scaptodrosophila</taxon>
    </lineage>
</organism>
<dbReference type="InterPro" id="IPR001304">
    <property type="entry name" value="C-type_lectin-like"/>
</dbReference>
<evidence type="ECO:0000313" key="4">
    <source>
        <dbReference type="RefSeq" id="XP_030383254.1"/>
    </source>
</evidence>
<dbReference type="CDD" id="cd00037">
    <property type="entry name" value="CLECT"/>
    <property type="match status" value="1"/>
</dbReference>
<gene>
    <name evidence="4" type="primary">LOC115630740</name>
</gene>
<evidence type="ECO:0000259" key="2">
    <source>
        <dbReference type="PROSITE" id="PS50041"/>
    </source>
</evidence>
<keyword evidence="1" id="KW-0732">Signal</keyword>
<protein>
    <submittedName>
        <fullName evidence="4">C-type lectin 6-like</fullName>
    </submittedName>
</protein>
<dbReference type="InterPro" id="IPR016187">
    <property type="entry name" value="CTDL_fold"/>
</dbReference>
<feature type="signal peptide" evidence="1">
    <location>
        <begin position="1"/>
        <end position="19"/>
    </location>
</feature>
<dbReference type="SMART" id="SM00034">
    <property type="entry name" value="CLECT"/>
    <property type="match status" value="1"/>
</dbReference>
<dbReference type="PANTHER" id="PTHR22803">
    <property type="entry name" value="MANNOSE, PHOSPHOLIPASE, LECTIN RECEPTOR RELATED"/>
    <property type="match status" value="1"/>
</dbReference>
<keyword evidence="3" id="KW-1185">Reference proteome</keyword>
<reference evidence="4" key="1">
    <citation type="submission" date="2025-08" db="UniProtKB">
        <authorList>
            <consortium name="RefSeq"/>
        </authorList>
    </citation>
    <scope>IDENTIFICATION</scope>
    <source>
        <strain evidence="4">11010-0011.00</strain>
        <tissue evidence="4">Whole body</tissue>
    </source>
</reference>
<dbReference type="PROSITE" id="PS50041">
    <property type="entry name" value="C_TYPE_LECTIN_2"/>
    <property type="match status" value="1"/>
</dbReference>
<name>A0A6J2U4F9_DROLE</name>
<proteinExistence type="predicted"/>
<dbReference type="InterPro" id="IPR016186">
    <property type="entry name" value="C-type_lectin-like/link_sf"/>
</dbReference>
<dbReference type="Proteomes" id="UP000504634">
    <property type="component" value="Unplaced"/>
</dbReference>
<evidence type="ECO:0000256" key="1">
    <source>
        <dbReference type="SAM" id="SignalP"/>
    </source>
</evidence>